<keyword evidence="2 4" id="KW-0560">Oxidoreductase</keyword>
<protein>
    <submittedName>
        <fullName evidence="7">Phosphoglycerate dehydrogenase-like enzyme</fullName>
    </submittedName>
</protein>
<organism evidence="7 8">
    <name type="scientific">Microbacterium amylolyticum</name>
    <dbReference type="NCBI Taxonomy" id="936337"/>
    <lineage>
        <taxon>Bacteria</taxon>
        <taxon>Bacillati</taxon>
        <taxon>Actinomycetota</taxon>
        <taxon>Actinomycetes</taxon>
        <taxon>Micrococcales</taxon>
        <taxon>Microbacteriaceae</taxon>
        <taxon>Microbacterium</taxon>
    </lineage>
</organism>
<comment type="similarity">
    <text evidence="1 4">Belongs to the D-isomer specific 2-hydroxyacid dehydrogenase family.</text>
</comment>
<accession>A0ABS4ZGM8</accession>
<evidence type="ECO:0000259" key="6">
    <source>
        <dbReference type="Pfam" id="PF02826"/>
    </source>
</evidence>
<evidence type="ECO:0000256" key="3">
    <source>
        <dbReference type="ARBA" id="ARBA00023027"/>
    </source>
</evidence>
<sequence length="341" mass="36328">MTTQTPLSGTHRPAIVSAVGSGIFASLSEEYLAHELASVGEVIATVDSFETPEAVAALERAEVLVTGWGTPPINGELLDRAPHLRWILHIAGSVKGMLAPEVWDRGIGVSSAVDANAVPVAEFTLAAILLSNKRIVQIARQYRNTRTDLNQAELGVIGNYRRRVGIVGASRIGRRVIDLLQNFDVDVVVSDPTVAAADVRAMGAEPASLEELCATCDVVSVHAPSLPTTRGLISRELIASMRPGSTLINTARGDVVDQDALTERVLSGDLFSVLDVTVPWVLPAEHPLYDHPNVLLTPHIAGSVGTEVDRMIDDQVGELRRIARGEPLAHPVQPEALATSA</sequence>
<dbReference type="SUPFAM" id="SSF52283">
    <property type="entry name" value="Formate/glycerate dehydrogenase catalytic domain-like"/>
    <property type="match status" value="1"/>
</dbReference>
<evidence type="ECO:0000256" key="1">
    <source>
        <dbReference type="ARBA" id="ARBA00005854"/>
    </source>
</evidence>
<dbReference type="CDD" id="cd12167">
    <property type="entry name" value="2-Hacid_dh_8"/>
    <property type="match status" value="1"/>
</dbReference>
<evidence type="ECO:0000313" key="8">
    <source>
        <dbReference type="Proteomes" id="UP001519362"/>
    </source>
</evidence>
<dbReference type="Pfam" id="PF00389">
    <property type="entry name" value="2-Hacid_dh"/>
    <property type="match status" value="1"/>
</dbReference>
<evidence type="ECO:0000256" key="4">
    <source>
        <dbReference type="RuleBase" id="RU003719"/>
    </source>
</evidence>
<keyword evidence="8" id="KW-1185">Reference proteome</keyword>
<evidence type="ECO:0000256" key="2">
    <source>
        <dbReference type="ARBA" id="ARBA00023002"/>
    </source>
</evidence>
<keyword evidence="3" id="KW-0520">NAD</keyword>
<comment type="caution">
    <text evidence="7">The sequence shown here is derived from an EMBL/GenBank/DDBJ whole genome shotgun (WGS) entry which is preliminary data.</text>
</comment>
<dbReference type="InterPro" id="IPR006140">
    <property type="entry name" value="D-isomer_DH_NAD-bd"/>
</dbReference>
<name>A0ABS4ZGM8_9MICO</name>
<dbReference type="RefSeq" id="WP_165136580.1">
    <property type="nucleotide sequence ID" value="NZ_CP049253.1"/>
</dbReference>
<feature type="domain" description="D-isomer specific 2-hydroxyacid dehydrogenase catalytic" evidence="5">
    <location>
        <begin position="42"/>
        <end position="332"/>
    </location>
</feature>
<dbReference type="InterPro" id="IPR006139">
    <property type="entry name" value="D-isomer_2_OHA_DH_cat_dom"/>
</dbReference>
<dbReference type="PANTHER" id="PTHR10996">
    <property type="entry name" value="2-HYDROXYACID DEHYDROGENASE-RELATED"/>
    <property type="match status" value="1"/>
</dbReference>
<dbReference type="InterPro" id="IPR036291">
    <property type="entry name" value="NAD(P)-bd_dom_sf"/>
</dbReference>
<dbReference type="PANTHER" id="PTHR10996:SF178">
    <property type="entry name" value="2-HYDROXYACID DEHYDROGENASE YGL185C-RELATED"/>
    <property type="match status" value="1"/>
</dbReference>
<feature type="domain" description="D-isomer specific 2-hydroxyacid dehydrogenase NAD-binding" evidence="6">
    <location>
        <begin position="126"/>
        <end position="301"/>
    </location>
</feature>
<dbReference type="SUPFAM" id="SSF51735">
    <property type="entry name" value="NAD(P)-binding Rossmann-fold domains"/>
    <property type="match status" value="1"/>
</dbReference>
<proteinExistence type="inferred from homology"/>
<dbReference type="PROSITE" id="PS00670">
    <property type="entry name" value="D_2_HYDROXYACID_DH_2"/>
    <property type="match status" value="1"/>
</dbReference>
<evidence type="ECO:0000259" key="5">
    <source>
        <dbReference type="Pfam" id="PF00389"/>
    </source>
</evidence>
<dbReference type="InterPro" id="IPR029753">
    <property type="entry name" value="D-isomer_DH_CS"/>
</dbReference>
<dbReference type="Proteomes" id="UP001519362">
    <property type="component" value="Unassembled WGS sequence"/>
</dbReference>
<dbReference type="Pfam" id="PF02826">
    <property type="entry name" value="2-Hacid_dh_C"/>
    <property type="match status" value="1"/>
</dbReference>
<dbReference type="Gene3D" id="3.40.50.720">
    <property type="entry name" value="NAD(P)-binding Rossmann-like Domain"/>
    <property type="match status" value="2"/>
</dbReference>
<evidence type="ECO:0000313" key="7">
    <source>
        <dbReference type="EMBL" id="MBP2436367.1"/>
    </source>
</evidence>
<reference evidence="7 8" key="1">
    <citation type="submission" date="2021-03" db="EMBL/GenBank/DDBJ databases">
        <title>Sequencing the genomes of 1000 actinobacteria strains.</title>
        <authorList>
            <person name="Klenk H.-P."/>
        </authorList>
    </citation>
    <scope>NUCLEOTIDE SEQUENCE [LARGE SCALE GENOMIC DNA]</scope>
    <source>
        <strain evidence="7 8">DSM 24221</strain>
    </source>
</reference>
<dbReference type="InterPro" id="IPR050223">
    <property type="entry name" value="D-isomer_2-hydroxyacid_DH"/>
</dbReference>
<dbReference type="EMBL" id="JAGIOL010000001">
    <property type="protein sequence ID" value="MBP2436367.1"/>
    <property type="molecule type" value="Genomic_DNA"/>
</dbReference>
<gene>
    <name evidence="7" type="ORF">JOF34_000953</name>
</gene>